<organism evidence="2 3">
    <name type="scientific">Renibacterium salmoninarum (strain ATCC 33209 / DSM 20767 / JCM 11484 / NBRC 15589 / NCIMB 2235)</name>
    <dbReference type="NCBI Taxonomy" id="288705"/>
    <lineage>
        <taxon>Bacteria</taxon>
        <taxon>Bacillati</taxon>
        <taxon>Actinomycetota</taxon>
        <taxon>Actinomycetes</taxon>
        <taxon>Micrococcales</taxon>
        <taxon>Micrococcaceae</taxon>
        <taxon>Renibacterium</taxon>
    </lineage>
</organism>
<keyword evidence="1" id="KW-0812">Transmembrane</keyword>
<feature type="transmembrane region" description="Helical" evidence="1">
    <location>
        <begin position="25"/>
        <end position="45"/>
    </location>
</feature>
<protein>
    <submittedName>
        <fullName evidence="2">Uncharacterized protein</fullName>
    </submittedName>
</protein>
<proteinExistence type="predicted"/>
<keyword evidence="1" id="KW-0472">Membrane</keyword>
<dbReference type="EMBL" id="CP000910">
    <property type="protein sequence ID" value="ABY25059.1"/>
    <property type="molecule type" value="Genomic_DNA"/>
</dbReference>
<dbReference type="STRING" id="288705.RSal33209_3349"/>
<dbReference type="AlphaFoldDB" id="A9WV38"/>
<reference evidence="3" key="1">
    <citation type="journal article" date="2008" name="J. Bacteriol.">
        <title>Genome sequence of the fish pathogen Renibacterium salmoninarum suggests reductive evolution away from an environmental Arthrobacter ancestor.</title>
        <authorList>
            <person name="Wiens G.D."/>
            <person name="Rockey D.D."/>
            <person name="Wu Z."/>
            <person name="Chang J."/>
            <person name="Levy R."/>
            <person name="Crane S."/>
            <person name="Chen D.S."/>
            <person name="Capri G.R."/>
            <person name="Burnett J.R."/>
            <person name="Sudheesh P.S."/>
            <person name="Schipma M.J."/>
            <person name="Burd H."/>
            <person name="Bhattacharyya A."/>
            <person name="Rhodes L.D."/>
            <person name="Kaul R."/>
            <person name="Strom M.S."/>
        </authorList>
    </citation>
    <scope>NUCLEOTIDE SEQUENCE [LARGE SCALE GENOMIC DNA]</scope>
    <source>
        <strain evidence="3">ATCC 33209 / DSM 20767 / JCM 11484 / NBRC 15589 / NCIMB 2235</strain>
    </source>
</reference>
<keyword evidence="1" id="KW-1133">Transmembrane helix</keyword>
<dbReference type="HOGENOM" id="CLU_2864694_0_0_11"/>
<evidence type="ECO:0000256" key="1">
    <source>
        <dbReference type="SAM" id="Phobius"/>
    </source>
</evidence>
<gene>
    <name evidence="2" type="ordered locus">RSal33209_3349</name>
</gene>
<evidence type="ECO:0000313" key="2">
    <source>
        <dbReference type="EMBL" id="ABY25059.1"/>
    </source>
</evidence>
<dbReference type="Proteomes" id="UP000002007">
    <property type="component" value="Chromosome"/>
</dbReference>
<evidence type="ECO:0000313" key="3">
    <source>
        <dbReference type="Proteomes" id="UP000002007"/>
    </source>
</evidence>
<accession>A9WV38</accession>
<sequence length="64" mass="6647">MPTQSAKSRVILVARTPGGAKSKRVVLVALVLLVLVVVVALSIGWGSRSIDPGTVWQALTAPDP</sequence>
<dbReference type="KEGG" id="rsa:RSal33209_3349"/>
<name>A9WV38_RENSM</name>
<keyword evidence="3" id="KW-1185">Reference proteome</keyword>